<evidence type="ECO:0000313" key="3">
    <source>
        <dbReference type="Proteomes" id="UP000660339"/>
    </source>
</evidence>
<evidence type="ECO:0000313" key="2">
    <source>
        <dbReference type="EMBL" id="GIG17553.1"/>
    </source>
</evidence>
<protein>
    <submittedName>
        <fullName evidence="2">Uncharacterized protein</fullName>
    </submittedName>
</protein>
<name>A0A8J3PIL7_9ACTN</name>
<comment type="caution">
    <text evidence="2">The sequence shown here is derived from an EMBL/GenBank/DDBJ whole genome shotgun (WGS) entry which is preliminary data.</text>
</comment>
<dbReference type="Proteomes" id="UP000660339">
    <property type="component" value="Unassembled WGS sequence"/>
</dbReference>
<organism evidence="2 3">
    <name type="scientific">Catellatospora methionotrophica</name>
    <dbReference type="NCBI Taxonomy" id="121620"/>
    <lineage>
        <taxon>Bacteria</taxon>
        <taxon>Bacillati</taxon>
        <taxon>Actinomycetota</taxon>
        <taxon>Actinomycetes</taxon>
        <taxon>Micromonosporales</taxon>
        <taxon>Micromonosporaceae</taxon>
        <taxon>Catellatospora</taxon>
    </lineage>
</organism>
<dbReference type="EMBL" id="BONJ01000032">
    <property type="protein sequence ID" value="GIG17553.1"/>
    <property type="molecule type" value="Genomic_DNA"/>
</dbReference>
<feature type="region of interest" description="Disordered" evidence="1">
    <location>
        <begin position="504"/>
        <end position="523"/>
    </location>
</feature>
<gene>
    <name evidence="2" type="ORF">Cme02nite_58850</name>
</gene>
<dbReference type="AlphaFoldDB" id="A0A8J3PIL7"/>
<proteinExistence type="predicted"/>
<sequence length="523" mass="59130">MTRIISPADLRAQGASVVFPQSIDNQFMTADLFARIRQRGLTLKGLLNNAISDHPDPISTQLFNESKTEYIRSLLYSRRIVVNRASFWNNPVLVSSLLSGTDDHDALVSLIAGKTIMPYLFNESDFSQRPSFHVLDAGEKAVLRLVGDASLTEVECVRLGGADGAENERENDRLAVRFRQQLQLPLEMGPQRLDLVVTALLGDRSASPRERAKLADELRGVAKWVRRTKPNRNELYRKYITRNDPVASRYHGDRFTFELKKWFDVVYNSNLPSLIEARTFTPNGMPTPLDAQLDWGRVAPRIDAAGADFADAGAEVLDRARNYAKLKAWDALERQLAVTLPAPEDLTHADVMVIRSWGTWEQMMEAMEDHIDQSLDLARMREFWRAYNEFLKELSLWWLARGRARREAYAAGVARIWRWGSWFMGLVNLGDEVFPVLPSMDEMPPLGDAEGMVEVAVETGMFLYQKAGVEWRRSQAMRGIEKVQKVSRAELVRMYESIRALQPSLESQPLPGGGADTATEETA</sequence>
<keyword evidence="3" id="KW-1185">Reference proteome</keyword>
<evidence type="ECO:0000256" key="1">
    <source>
        <dbReference type="SAM" id="MobiDB-lite"/>
    </source>
</evidence>
<dbReference type="RefSeq" id="WP_166388516.1">
    <property type="nucleotide sequence ID" value="NZ_BAAATT010000037.1"/>
</dbReference>
<accession>A0A8J3PIL7</accession>
<reference evidence="2" key="1">
    <citation type="submission" date="2021-01" db="EMBL/GenBank/DDBJ databases">
        <title>Whole genome shotgun sequence of Catellatospora methionotrophica NBRC 14553.</title>
        <authorList>
            <person name="Komaki H."/>
            <person name="Tamura T."/>
        </authorList>
    </citation>
    <scope>NUCLEOTIDE SEQUENCE</scope>
    <source>
        <strain evidence="2">NBRC 14553</strain>
    </source>
</reference>